<evidence type="ECO:0000313" key="8">
    <source>
        <dbReference type="Proteomes" id="UP000293360"/>
    </source>
</evidence>
<evidence type="ECO:0000313" key="7">
    <source>
        <dbReference type="EMBL" id="RYP05893.1"/>
    </source>
</evidence>
<comment type="cofactor">
    <cofactor evidence="1">
        <name>FMN</name>
        <dbReference type="ChEBI" id="CHEBI:58210"/>
    </cofactor>
</comment>
<dbReference type="Pfam" id="PF00881">
    <property type="entry name" value="Nitroreductase"/>
    <property type="match status" value="1"/>
</dbReference>
<organism evidence="7 8">
    <name type="scientific">Monosporascus ibericus</name>
    <dbReference type="NCBI Taxonomy" id="155417"/>
    <lineage>
        <taxon>Eukaryota</taxon>
        <taxon>Fungi</taxon>
        <taxon>Dikarya</taxon>
        <taxon>Ascomycota</taxon>
        <taxon>Pezizomycotina</taxon>
        <taxon>Sordariomycetes</taxon>
        <taxon>Xylariomycetidae</taxon>
        <taxon>Xylariales</taxon>
        <taxon>Xylariales incertae sedis</taxon>
        <taxon>Monosporascus</taxon>
    </lineage>
</organism>
<gene>
    <name evidence="7" type="ORF">DL764_003494</name>
</gene>
<evidence type="ECO:0000256" key="4">
    <source>
        <dbReference type="ARBA" id="ARBA00022643"/>
    </source>
</evidence>
<keyword evidence="5" id="KW-0560">Oxidoreductase</keyword>
<dbReference type="InterPro" id="IPR029479">
    <property type="entry name" value="Nitroreductase"/>
</dbReference>
<evidence type="ECO:0000256" key="5">
    <source>
        <dbReference type="ARBA" id="ARBA00023002"/>
    </source>
</evidence>
<feature type="domain" description="Nitroreductase" evidence="6">
    <location>
        <begin position="7"/>
        <end position="195"/>
    </location>
</feature>
<reference evidence="7 8" key="1">
    <citation type="submission" date="2018-06" db="EMBL/GenBank/DDBJ databases">
        <title>Complete Genomes of Monosporascus.</title>
        <authorList>
            <person name="Robinson A.J."/>
            <person name="Natvig D.O."/>
        </authorList>
    </citation>
    <scope>NUCLEOTIDE SEQUENCE [LARGE SCALE GENOMIC DNA]</scope>
    <source>
        <strain evidence="7 8">CBS 110550</strain>
    </source>
</reference>
<comment type="similarity">
    <text evidence="2">Belongs to the nitroreductase family.</text>
</comment>
<dbReference type="STRING" id="155417.A0A4Q4TKU9"/>
<dbReference type="AlphaFoldDB" id="A0A4Q4TKU9"/>
<dbReference type="SUPFAM" id="SSF55469">
    <property type="entry name" value="FMN-dependent nitroreductase-like"/>
    <property type="match status" value="1"/>
</dbReference>
<evidence type="ECO:0000256" key="2">
    <source>
        <dbReference type="ARBA" id="ARBA00007118"/>
    </source>
</evidence>
<keyword evidence="8" id="KW-1185">Reference proteome</keyword>
<keyword evidence="3" id="KW-0285">Flavoprotein</keyword>
<protein>
    <recommendedName>
        <fullName evidence="6">Nitroreductase domain-containing protein</fullName>
    </recommendedName>
</protein>
<accession>A0A4Q4TKU9</accession>
<keyword evidence="4" id="KW-0288">FMN</keyword>
<evidence type="ECO:0000256" key="3">
    <source>
        <dbReference type="ARBA" id="ARBA00022630"/>
    </source>
</evidence>
<comment type="caution">
    <text evidence="7">The sequence shown here is derived from an EMBL/GenBank/DDBJ whole genome shotgun (WGS) entry which is preliminary data.</text>
</comment>
<name>A0A4Q4TKU9_9PEZI</name>
<dbReference type="PANTHER" id="PTHR43673:SF2">
    <property type="entry name" value="NITROREDUCTASE"/>
    <property type="match status" value="1"/>
</dbReference>
<dbReference type="GO" id="GO:0016491">
    <property type="term" value="F:oxidoreductase activity"/>
    <property type="evidence" value="ECO:0007669"/>
    <property type="project" value="UniProtKB-KW"/>
</dbReference>
<dbReference type="EMBL" id="QJNU01000150">
    <property type="protein sequence ID" value="RYP05893.1"/>
    <property type="molecule type" value="Genomic_DNA"/>
</dbReference>
<evidence type="ECO:0000259" key="6">
    <source>
        <dbReference type="Pfam" id="PF00881"/>
    </source>
</evidence>
<dbReference type="Gene3D" id="3.40.109.10">
    <property type="entry name" value="NADH Oxidase"/>
    <property type="match status" value="1"/>
</dbReference>
<proteinExistence type="inferred from homology"/>
<sequence>MQLEEAIKTRHSSRQFLPDKEVPRAVLEQALQLATYAPSNSNTQAWRLFVVRGAALTRLRTALYDHAAAPDAPPPAAATELPPALQAYRSELGALLYGELLGLARSDAAGRRAALLRNYRFFNAPVGVVACMSADLRGEAALCVGMYLQTLLLALTEAGVGSCVQIAIAGYPDVVRREVGIPADLEILCGISIGYEDEAAAINRGRIGREPVERTTVWADE</sequence>
<evidence type="ECO:0000256" key="1">
    <source>
        <dbReference type="ARBA" id="ARBA00001917"/>
    </source>
</evidence>
<dbReference type="Proteomes" id="UP000293360">
    <property type="component" value="Unassembled WGS sequence"/>
</dbReference>
<dbReference type="OrthoDB" id="41362at2759"/>
<dbReference type="InterPro" id="IPR000415">
    <property type="entry name" value="Nitroreductase-like"/>
</dbReference>
<dbReference type="CDD" id="cd02136">
    <property type="entry name" value="PnbA_NfnB-like"/>
    <property type="match status" value="1"/>
</dbReference>
<dbReference type="PANTHER" id="PTHR43673">
    <property type="entry name" value="NAD(P)H NITROREDUCTASE YDGI-RELATED"/>
    <property type="match status" value="1"/>
</dbReference>